<dbReference type="PROSITE" id="PS50157">
    <property type="entry name" value="ZINC_FINGER_C2H2_2"/>
    <property type="match status" value="2"/>
</dbReference>
<comment type="subcellular location">
    <subcellularLocation>
        <location evidence="1">Nucleus</location>
    </subcellularLocation>
</comment>
<feature type="compositionally biased region" description="Basic residues" evidence="8">
    <location>
        <begin position="1"/>
        <end position="13"/>
    </location>
</feature>
<evidence type="ECO:0000256" key="4">
    <source>
        <dbReference type="ARBA" id="ARBA00022771"/>
    </source>
</evidence>
<dbReference type="InterPro" id="IPR036236">
    <property type="entry name" value="Znf_C2H2_sf"/>
</dbReference>
<proteinExistence type="predicted"/>
<keyword evidence="4 7" id="KW-0863">Zinc-finger</keyword>
<accession>A0ABR1NH75</accession>
<dbReference type="InterPro" id="IPR013087">
    <property type="entry name" value="Znf_C2H2_type"/>
</dbReference>
<evidence type="ECO:0000256" key="6">
    <source>
        <dbReference type="ARBA" id="ARBA00023242"/>
    </source>
</evidence>
<keyword evidence="11" id="KW-1185">Reference proteome</keyword>
<dbReference type="SMART" id="SM00355">
    <property type="entry name" value="ZnF_C2H2"/>
    <property type="match status" value="2"/>
</dbReference>
<evidence type="ECO:0000313" key="10">
    <source>
        <dbReference type="EMBL" id="KAK7613630.1"/>
    </source>
</evidence>
<comment type="caution">
    <text evidence="10">The sequence shown here is derived from an EMBL/GenBank/DDBJ whole genome shotgun (WGS) entry which is preliminary data.</text>
</comment>
<feature type="compositionally biased region" description="Polar residues" evidence="8">
    <location>
        <begin position="215"/>
        <end position="230"/>
    </location>
</feature>
<dbReference type="PROSITE" id="PS00028">
    <property type="entry name" value="ZINC_FINGER_C2H2_1"/>
    <property type="match status" value="2"/>
</dbReference>
<feature type="compositionally biased region" description="Low complexity" evidence="8">
    <location>
        <begin position="204"/>
        <end position="214"/>
    </location>
</feature>
<reference evidence="10 11" key="1">
    <citation type="submission" date="2024-04" db="EMBL/GenBank/DDBJ databases">
        <title>Phyllosticta paracitricarpa is synonymous to the EU quarantine fungus P. citricarpa based on phylogenomic analyses.</title>
        <authorList>
            <consortium name="Lawrence Berkeley National Laboratory"/>
            <person name="Van ingen-buijs V.A."/>
            <person name="Van westerhoven A.C."/>
            <person name="Haridas S."/>
            <person name="Skiadas P."/>
            <person name="Martin F."/>
            <person name="Groenewald J.Z."/>
            <person name="Crous P.W."/>
            <person name="Seidl M.F."/>
        </authorList>
    </citation>
    <scope>NUCLEOTIDE SEQUENCE [LARGE SCALE GENOMIC DNA]</scope>
    <source>
        <strain evidence="10 11">CBS 141358</strain>
    </source>
</reference>
<gene>
    <name evidence="10" type="ORF">JOL62DRAFT_554402</name>
</gene>
<feature type="compositionally biased region" description="Polar residues" evidence="8">
    <location>
        <begin position="57"/>
        <end position="66"/>
    </location>
</feature>
<dbReference type="EMBL" id="JBBPBF010000006">
    <property type="protein sequence ID" value="KAK7613630.1"/>
    <property type="molecule type" value="Genomic_DNA"/>
</dbReference>
<feature type="domain" description="C2H2-type" evidence="9">
    <location>
        <begin position="157"/>
        <end position="186"/>
    </location>
</feature>
<evidence type="ECO:0000256" key="7">
    <source>
        <dbReference type="PROSITE-ProRule" id="PRU00042"/>
    </source>
</evidence>
<feature type="domain" description="C2H2-type" evidence="9">
    <location>
        <begin position="130"/>
        <end position="157"/>
    </location>
</feature>
<dbReference type="CDD" id="cd12148">
    <property type="entry name" value="fungal_TF_MHR"/>
    <property type="match status" value="1"/>
</dbReference>
<keyword evidence="3" id="KW-0677">Repeat</keyword>
<evidence type="ECO:0000313" key="11">
    <source>
        <dbReference type="Proteomes" id="UP001367316"/>
    </source>
</evidence>
<feature type="region of interest" description="Disordered" evidence="8">
    <location>
        <begin position="789"/>
        <end position="809"/>
    </location>
</feature>
<evidence type="ECO:0000256" key="5">
    <source>
        <dbReference type="ARBA" id="ARBA00022833"/>
    </source>
</evidence>
<keyword evidence="6" id="KW-0539">Nucleus</keyword>
<dbReference type="InterPro" id="IPR007219">
    <property type="entry name" value="XnlR_reg_dom"/>
</dbReference>
<evidence type="ECO:0000256" key="3">
    <source>
        <dbReference type="ARBA" id="ARBA00022737"/>
    </source>
</evidence>
<keyword evidence="5" id="KW-0862">Zinc</keyword>
<evidence type="ECO:0000256" key="1">
    <source>
        <dbReference type="ARBA" id="ARBA00004123"/>
    </source>
</evidence>
<feature type="compositionally biased region" description="Polar residues" evidence="8">
    <location>
        <begin position="36"/>
        <end position="48"/>
    </location>
</feature>
<dbReference type="Proteomes" id="UP001367316">
    <property type="component" value="Unassembled WGS sequence"/>
</dbReference>
<evidence type="ECO:0000256" key="2">
    <source>
        <dbReference type="ARBA" id="ARBA00022723"/>
    </source>
</evidence>
<sequence>MEDHHHHHHHHHHQSDFKPSSSSPSTTNLLPATARPITTRQPSSSFSSHEPRLALNHSATPSSSSLIAPKAAARIRNDGSSRDSHFLFSVSSVVAADDNMPRSVSPMENAPPKYTKTGRISKAKKGLKVHLCESCGKSYTRAEHLRRHQQNHSSAALQCDWPGCGKSFHRNDLLERHKERHNDPTNNERDARGSVSDIERDDSVPPAVLPSSPSTMPHNSQDVSHSPYNGPAITTSRYSELFQLSQSGLSSFSFDGFPMSSLNAGEPWAGSGYVRHPVTDLIGVGDGFCDQNFSPEPQYHLHAGDFSGSKYPEIGYDLNPYPAIRPRTLSNASFMEWSTQMPRSPTMNCTQPLYFFEDRDLPIQNLSFYDNTSGPMSYTTSEHSFYANDPQQPFFQPHHPYPTSSYISGPSSVTTASYRSWEDLDTQENRLLFPTQPSAIQHIDPLQVTESVQLFWSCVHPRFPILHRPTFDQRAQPPLALAAVVAVGAQYSRRSGSRAEGRALHERCLQAIEKRERQGVPRSARVCDMQAMFLIELLSQFRSTRCPTNLSKPFRETIRQLSADSTLFEIPPTSLPFTSDERTLHRHWRAWISVSARQRLLIACAILESQSNILLVRAAIKTTVSSPLPLPAPIRAWNAQTHVAWQEAFADRGERLDSFANACALWANLSNTSTPSSHAAGIRDDTQMQASVYAIRLASLAPLGALLAVHDPPWLLDPSLSREEHEAAKSSIQHWIQSCACRSAVAEALAALRFAHDTDNLLTETTPGTELVLFFAALVLWAAATPSTDASRPRRSRKPQSADVGRFLNNAAPDQRQSPVFRDGVAAAVSWVVRFLRSADEEALPGEPLASAVRVLERLQT</sequence>
<dbReference type="Gene3D" id="3.30.160.60">
    <property type="entry name" value="Classic Zinc Finger"/>
    <property type="match status" value="2"/>
</dbReference>
<dbReference type="PANTHER" id="PTHR40626">
    <property type="entry name" value="MIP31509P"/>
    <property type="match status" value="1"/>
</dbReference>
<dbReference type="Pfam" id="PF00096">
    <property type="entry name" value="zf-C2H2"/>
    <property type="match status" value="2"/>
</dbReference>
<dbReference type="InterPro" id="IPR051059">
    <property type="entry name" value="VerF-like"/>
</dbReference>
<feature type="compositionally biased region" description="Basic and acidic residues" evidence="8">
    <location>
        <begin position="176"/>
        <end position="203"/>
    </location>
</feature>
<feature type="region of interest" description="Disordered" evidence="8">
    <location>
        <begin position="176"/>
        <end position="230"/>
    </location>
</feature>
<dbReference type="PANTHER" id="PTHR40626:SF30">
    <property type="entry name" value="FINGER DOMAIN PROTEIN, PUTATIVE (AFU_ORTHOLOGUE AFUA_4G13600)-RELATED"/>
    <property type="match status" value="1"/>
</dbReference>
<evidence type="ECO:0000256" key="8">
    <source>
        <dbReference type="SAM" id="MobiDB-lite"/>
    </source>
</evidence>
<dbReference type="SUPFAM" id="SSF57667">
    <property type="entry name" value="beta-beta-alpha zinc fingers"/>
    <property type="match status" value="1"/>
</dbReference>
<organism evidence="10 11">
    <name type="scientific">Phyllosticta paracitricarpa</name>
    <dbReference type="NCBI Taxonomy" id="2016321"/>
    <lineage>
        <taxon>Eukaryota</taxon>
        <taxon>Fungi</taxon>
        <taxon>Dikarya</taxon>
        <taxon>Ascomycota</taxon>
        <taxon>Pezizomycotina</taxon>
        <taxon>Dothideomycetes</taxon>
        <taxon>Dothideomycetes incertae sedis</taxon>
        <taxon>Botryosphaeriales</taxon>
        <taxon>Phyllostictaceae</taxon>
        <taxon>Phyllosticta</taxon>
    </lineage>
</organism>
<keyword evidence="2" id="KW-0479">Metal-binding</keyword>
<evidence type="ECO:0000259" key="9">
    <source>
        <dbReference type="PROSITE" id="PS50157"/>
    </source>
</evidence>
<feature type="region of interest" description="Disordered" evidence="8">
    <location>
        <begin position="1"/>
        <end position="67"/>
    </location>
</feature>
<name>A0ABR1NH75_9PEZI</name>
<protein>
    <recommendedName>
        <fullName evidence="9">C2H2-type domain-containing protein</fullName>
    </recommendedName>
</protein>
<dbReference type="Pfam" id="PF04082">
    <property type="entry name" value="Fungal_trans"/>
    <property type="match status" value="1"/>
</dbReference>